<evidence type="ECO:0000313" key="2">
    <source>
        <dbReference type="EMBL" id="KAF7273018.1"/>
    </source>
</evidence>
<organism evidence="2 3">
    <name type="scientific">Rhynchophorus ferrugineus</name>
    <name type="common">Red palm weevil</name>
    <name type="synonym">Curculio ferrugineus</name>
    <dbReference type="NCBI Taxonomy" id="354439"/>
    <lineage>
        <taxon>Eukaryota</taxon>
        <taxon>Metazoa</taxon>
        <taxon>Ecdysozoa</taxon>
        <taxon>Arthropoda</taxon>
        <taxon>Hexapoda</taxon>
        <taxon>Insecta</taxon>
        <taxon>Pterygota</taxon>
        <taxon>Neoptera</taxon>
        <taxon>Endopterygota</taxon>
        <taxon>Coleoptera</taxon>
        <taxon>Polyphaga</taxon>
        <taxon>Cucujiformia</taxon>
        <taxon>Curculionidae</taxon>
        <taxon>Dryophthorinae</taxon>
        <taxon>Rhynchophorus</taxon>
    </lineage>
</organism>
<proteinExistence type="predicted"/>
<feature type="region of interest" description="Disordered" evidence="1">
    <location>
        <begin position="58"/>
        <end position="108"/>
    </location>
</feature>
<dbReference type="Proteomes" id="UP000625711">
    <property type="component" value="Unassembled WGS sequence"/>
</dbReference>
<sequence>MKGNTAGMIYGCHDNPSTKLINDDCEILNRNADPAMKRGRIDSDILKSHLLHKFLTRPSRTQSTSCHNNPTSHLRPCPFDKYRSDPPPLRPPRADTPAGIKVNEWSTN</sequence>
<gene>
    <name evidence="2" type="ORF">GWI33_014236</name>
</gene>
<comment type="caution">
    <text evidence="2">The sequence shown here is derived from an EMBL/GenBank/DDBJ whole genome shotgun (WGS) entry which is preliminary data.</text>
</comment>
<dbReference type="EMBL" id="JAACXV010013591">
    <property type="protein sequence ID" value="KAF7273018.1"/>
    <property type="molecule type" value="Genomic_DNA"/>
</dbReference>
<accession>A0A834I6J3</accession>
<evidence type="ECO:0000256" key="1">
    <source>
        <dbReference type="SAM" id="MobiDB-lite"/>
    </source>
</evidence>
<protein>
    <submittedName>
        <fullName evidence="2">Uncharacterized protein</fullName>
    </submittedName>
</protein>
<reference evidence="2" key="1">
    <citation type="submission" date="2020-08" db="EMBL/GenBank/DDBJ databases">
        <title>Genome sequencing and assembly of the red palm weevil Rhynchophorus ferrugineus.</title>
        <authorList>
            <person name="Dias G.B."/>
            <person name="Bergman C.M."/>
            <person name="Manee M."/>
        </authorList>
    </citation>
    <scope>NUCLEOTIDE SEQUENCE</scope>
    <source>
        <strain evidence="2">AA-2017</strain>
        <tissue evidence="2">Whole larva</tissue>
    </source>
</reference>
<keyword evidence="3" id="KW-1185">Reference proteome</keyword>
<dbReference type="AlphaFoldDB" id="A0A834I6J3"/>
<name>A0A834I6J3_RHYFE</name>
<evidence type="ECO:0000313" key="3">
    <source>
        <dbReference type="Proteomes" id="UP000625711"/>
    </source>
</evidence>
<feature type="compositionally biased region" description="Polar residues" evidence="1">
    <location>
        <begin position="58"/>
        <end position="72"/>
    </location>
</feature>